<dbReference type="KEGG" id="aace:A0U92_13300"/>
<keyword evidence="2" id="KW-1185">Reference proteome</keyword>
<proteinExistence type="predicted"/>
<evidence type="ECO:0000313" key="1">
    <source>
        <dbReference type="EMBL" id="AQS85586.1"/>
    </source>
</evidence>
<protein>
    <submittedName>
        <fullName evidence="1">Uncharacterized protein</fullName>
    </submittedName>
</protein>
<reference evidence="1 2" key="1">
    <citation type="submission" date="2016-03" db="EMBL/GenBank/DDBJ databases">
        <title>Acetic acid bacteria sequencing.</title>
        <authorList>
            <person name="Brandt J."/>
            <person name="Jakob F."/>
            <person name="Vogel R.F."/>
        </authorList>
    </citation>
    <scope>NUCLEOTIDE SEQUENCE [LARGE SCALE GENOMIC DNA]</scope>
    <source>
        <strain evidence="1 2">TMW2.1153</strain>
    </source>
</reference>
<organism evidence="1 2">
    <name type="scientific">Acetobacter aceti</name>
    <dbReference type="NCBI Taxonomy" id="435"/>
    <lineage>
        <taxon>Bacteria</taxon>
        <taxon>Pseudomonadati</taxon>
        <taxon>Pseudomonadota</taxon>
        <taxon>Alphaproteobacteria</taxon>
        <taxon>Acetobacterales</taxon>
        <taxon>Acetobacteraceae</taxon>
        <taxon>Acetobacter</taxon>
        <taxon>Acetobacter subgen. Acetobacter</taxon>
    </lineage>
</organism>
<sequence length="88" mass="9941">MTGEGRRQSGAISAAPLVDPAEEQAFLERRLLELLEKRQADDRHIRALESRVLALEKQLAEARFGRIGPVMLLAARKLLGRLRQRGRL</sequence>
<dbReference type="EMBL" id="CP014692">
    <property type="protein sequence ID" value="AQS85586.1"/>
    <property type="molecule type" value="Genomic_DNA"/>
</dbReference>
<name>A0A1U9KIK2_ACEAC</name>
<dbReference type="OrthoDB" id="9983292at2"/>
<dbReference type="Proteomes" id="UP000188937">
    <property type="component" value="Chromosome"/>
</dbReference>
<accession>A0A1U9KIK2</accession>
<dbReference type="STRING" id="435.A0U92_13300"/>
<evidence type="ECO:0000313" key="2">
    <source>
        <dbReference type="Proteomes" id="UP000188937"/>
    </source>
</evidence>
<dbReference type="AlphaFoldDB" id="A0A1U9KIK2"/>
<gene>
    <name evidence="1" type="ORF">A0U92_13300</name>
</gene>